<organism evidence="10">
    <name type="scientific">Ensete ventricosum</name>
    <name type="common">Abyssinian banana</name>
    <name type="synonym">Musa ensete</name>
    <dbReference type="NCBI Taxonomy" id="4639"/>
    <lineage>
        <taxon>Eukaryota</taxon>
        <taxon>Viridiplantae</taxon>
        <taxon>Streptophyta</taxon>
        <taxon>Embryophyta</taxon>
        <taxon>Tracheophyta</taxon>
        <taxon>Spermatophyta</taxon>
        <taxon>Magnoliopsida</taxon>
        <taxon>Liliopsida</taxon>
        <taxon>Zingiberales</taxon>
        <taxon>Musaceae</taxon>
        <taxon>Ensete</taxon>
    </lineage>
</organism>
<keyword evidence="2" id="KW-0936">Ethylene signaling pathway</keyword>
<dbReference type="GO" id="GO:0000976">
    <property type="term" value="F:transcription cis-regulatory region binding"/>
    <property type="evidence" value="ECO:0007669"/>
    <property type="project" value="UniProtKB-ARBA"/>
</dbReference>
<reference evidence="10" key="1">
    <citation type="journal article" date="2018" name="Data Brief">
        <title>Genome sequence data from 17 accessions of Ensete ventricosum, a staple food crop for millions in Ethiopia.</title>
        <authorList>
            <person name="Yemataw Z."/>
            <person name="Muzemil S."/>
            <person name="Ambachew D."/>
            <person name="Tripathi L."/>
            <person name="Tesfaye K."/>
            <person name="Chala A."/>
            <person name="Farbos A."/>
            <person name="O'Neill P."/>
            <person name="Moore K."/>
            <person name="Grant M."/>
            <person name="Studholme D.J."/>
        </authorList>
    </citation>
    <scope>NUCLEOTIDE SEQUENCE [LARGE SCALE GENOMIC DNA]</scope>
    <source>
        <tissue evidence="10">Leaf</tissue>
    </source>
</reference>
<dbReference type="GO" id="GO:0003700">
    <property type="term" value="F:DNA-binding transcription factor activity"/>
    <property type="evidence" value="ECO:0007669"/>
    <property type="project" value="InterPro"/>
</dbReference>
<sequence length="449" mass="49716">MRIQRRIFFARWGPAHRPFTECQNICFLLPLRLLLKALSLPRGVNQASTQHSTLLLVPLFLLGSATWTRCVRIGSHLTVGWCSGAMEDPENNSRSRERRQKGGVRLVLPDGGTRRSAPLVVEEETSVSLPLPKKIRSPDSSRLAASSAPIFPFSCEDSLPVLHAPFLPPPVAGRFQQQMICFAPSDPCRIGAYTHPPWAMAEGVPTMSQQQQQKQKYHEHLRKYWSEGLNLSPRGHLTVPGFFRPPVPTKLYRGVRQRHWGRWVAEIRLPKNRTRLWLGTFDTAEAAALAYDREAFKLRGENARLNFPNLFVGQGASFSSSSSAPATPEEANQQQQDEPSEPSQLQPQTETPSASAATAVCGASMATTEMVWGAADEAWFSTWGPGSYVWDDIDEANSLLFRSQLTSIAESNIDCLDSTASTPTAARQDTNAPSTSSAPLSPSCFMWKE</sequence>
<dbReference type="PROSITE" id="PS51032">
    <property type="entry name" value="AP2_ERF"/>
    <property type="match status" value="1"/>
</dbReference>
<dbReference type="GO" id="GO:0009873">
    <property type="term" value="P:ethylene-activated signaling pathway"/>
    <property type="evidence" value="ECO:0007669"/>
    <property type="project" value="UniProtKB-KW"/>
</dbReference>
<gene>
    <name evidence="10" type="ORF">BHM03_00009204</name>
</gene>
<dbReference type="Pfam" id="PF00847">
    <property type="entry name" value="AP2"/>
    <property type="match status" value="1"/>
</dbReference>
<evidence type="ECO:0000256" key="3">
    <source>
        <dbReference type="ARBA" id="ARBA00023015"/>
    </source>
</evidence>
<dbReference type="Gene3D" id="3.30.730.10">
    <property type="entry name" value="AP2/ERF domain"/>
    <property type="match status" value="1"/>
</dbReference>
<dbReference type="CDD" id="cd00018">
    <property type="entry name" value="AP2"/>
    <property type="match status" value="1"/>
</dbReference>
<evidence type="ECO:0000256" key="1">
    <source>
        <dbReference type="ARBA" id="ARBA00004123"/>
    </source>
</evidence>
<dbReference type="InterPro" id="IPR016177">
    <property type="entry name" value="DNA-bd_dom_sf"/>
</dbReference>
<evidence type="ECO:0000256" key="9">
    <source>
        <dbReference type="SAM" id="MobiDB-lite"/>
    </source>
</evidence>
<evidence type="ECO:0000256" key="4">
    <source>
        <dbReference type="ARBA" id="ARBA00023125"/>
    </source>
</evidence>
<dbReference type="InterPro" id="IPR036955">
    <property type="entry name" value="AP2/ERF_dom_sf"/>
</dbReference>
<feature type="region of interest" description="Disordered" evidence="9">
    <location>
        <begin position="318"/>
        <end position="359"/>
    </location>
</feature>
<comment type="similarity">
    <text evidence="8">Belongs to the AP2/ERF transcription factor family. ERF subfamily.</text>
</comment>
<keyword evidence="4" id="KW-0238">DNA-binding</keyword>
<dbReference type="InterPro" id="IPR001471">
    <property type="entry name" value="AP2/ERF_dom"/>
</dbReference>
<protein>
    <submittedName>
        <fullName evidence="10">Uncharacterized protein</fullName>
    </submittedName>
</protein>
<dbReference type="PRINTS" id="PR00367">
    <property type="entry name" value="ETHRSPELEMNT"/>
</dbReference>
<feature type="region of interest" description="Disordered" evidence="9">
    <location>
        <begin position="423"/>
        <end position="449"/>
    </location>
</feature>
<name>A0A444FQF4_ENSVE</name>
<keyword evidence="6" id="KW-0804">Transcription</keyword>
<feature type="region of interest" description="Disordered" evidence="9">
    <location>
        <begin position="88"/>
        <end position="111"/>
    </location>
</feature>
<evidence type="ECO:0000256" key="8">
    <source>
        <dbReference type="ARBA" id="ARBA00024343"/>
    </source>
</evidence>
<feature type="compositionally biased region" description="Low complexity" evidence="9">
    <location>
        <begin position="333"/>
        <end position="348"/>
    </location>
</feature>
<proteinExistence type="inferred from homology"/>
<comment type="subcellular location">
    <subcellularLocation>
        <location evidence="1">Nucleus</location>
    </subcellularLocation>
</comment>
<keyword evidence="3" id="KW-0805">Transcription regulation</keyword>
<evidence type="ECO:0000256" key="2">
    <source>
        <dbReference type="ARBA" id="ARBA00022745"/>
    </source>
</evidence>
<feature type="compositionally biased region" description="Low complexity" evidence="9">
    <location>
        <begin position="432"/>
        <end position="443"/>
    </location>
</feature>
<accession>A0A444FQF4</accession>
<dbReference type="EMBL" id="KV875612">
    <property type="protein sequence ID" value="RZR71969.1"/>
    <property type="molecule type" value="Genomic_DNA"/>
</dbReference>
<dbReference type="SMART" id="SM00380">
    <property type="entry name" value="AP2"/>
    <property type="match status" value="1"/>
</dbReference>
<dbReference type="PANTHER" id="PTHR31657">
    <property type="entry name" value="ETHYLENE-RESPONSIVE TRANSCRIPTION FACTOR ERF061"/>
    <property type="match status" value="1"/>
</dbReference>
<dbReference type="GO" id="GO:0005634">
    <property type="term" value="C:nucleus"/>
    <property type="evidence" value="ECO:0007669"/>
    <property type="project" value="UniProtKB-SubCell"/>
</dbReference>
<evidence type="ECO:0000313" key="10">
    <source>
        <dbReference type="EMBL" id="RZR71969.1"/>
    </source>
</evidence>
<evidence type="ECO:0000256" key="5">
    <source>
        <dbReference type="ARBA" id="ARBA00023159"/>
    </source>
</evidence>
<keyword evidence="5" id="KW-0010">Activator</keyword>
<dbReference type="InterPro" id="IPR051758">
    <property type="entry name" value="ERF/AP2-like"/>
</dbReference>
<dbReference type="Proteomes" id="UP000290560">
    <property type="component" value="Unassembled WGS sequence"/>
</dbReference>
<dbReference type="FunFam" id="3.30.730.10:FF:000001">
    <property type="entry name" value="Ethylene-responsive transcription factor 2"/>
    <property type="match status" value="1"/>
</dbReference>
<keyword evidence="7" id="KW-0539">Nucleus</keyword>
<evidence type="ECO:0000256" key="7">
    <source>
        <dbReference type="ARBA" id="ARBA00023242"/>
    </source>
</evidence>
<dbReference type="SUPFAM" id="SSF54171">
    <property type="entry name" value="DNA-binding domain"/>
    <property type="match status" value="1"/>
</dbReference>
<dbReference type="AlphaFoldDB" id="A0A444FQF4"/>
<evidence type="ECO:0000256" key="6">
    <source>
        <dbReference type="ARBA" id="ARBA00023163"/>
    </source>
</evidence>
<dbReference type="PANTHER" id="PTHR31657:SF19">
    <property type="entry name" value="ETHYLENE-RESPONSIVE TRANSCRIPTION FACTOR ERF053"/>
    <property type="match status" value="1"/>
</dbReference>